<dbReference type="SUPFAM" id="SSF48403">
    <property type="entry name" value="Ankyrin repeat"/>
    <property type="match status" value="1"/>
</dbReference>
<feature type="compositionally biased region" description="Polar residues" evidence="2">
    <location>
        <begin position="270"/>
        <end position="281"/>
    </location>
</feature>
<keyword evidence="1" id="KW-0040">ANK repeat</keyword>
<dbReference type="PROSITE" id="PS50088">
    <property type="entry name" value="ANK_REPEAT"/>
    <property type="match status" value="1"/>
</dbReference>
<dbReference type="Proteomes" id="UP001337655">
    <property type="component" value="Unassembled WGS sequence"/>
</dbReference>
<reference evidence="3 4" key="1">
    <citation type="submission" date="2023-08" db="EMBL/GenBank/DDBJ databases">
        <title>Black Yeasts Isolated from many extreme environments.</title>
        <authorList>
            <person name="Coleine C."/>
            <person name="Stajich J.E."/>
            <person name="Selbmann L."/>
        </authorList>
    </citation>
    <scope>NUCLEOTIDE SEQUENCE [LARGE SCALE GENOMIC DNA]</scope>
    <source>
        <strain evidence="3 4">CCFEE 5935</strain>
    </source>
</reference>
<gene>
    <name evidence="3" type="ORF">LTR77_008443</name>
</gene>
<feature type="compositionally biased region" description="Polar residues" evidence="2">
    <location>
        <begin position="564"/>
        <end position="575"/>
    </location>
</feature>
<feature type="region of interest" description="Disordered" evidence="2">
    <location>
        <begin position="547"/>
        <end position="579"/>
    </location>
</feature>
<dbReference type="Gene3D" id="1.25.40.20">
    <property type="entry name" value="Ankyrin repeat-containing domain"/>
    <property type="match status" value="1"/>
</dbReference>
<sequence>MAYVYPAQYPPPSSLGSYRTTRHPPGGVHLRSHQAGSAQPTAEAPHHNKRPSAPSKARPRGPGRLAFMLSDKVEQCLIRFMGYTDVPFDKIALAVEQSNGPKKNWLREWFRDVTGTNNLNSNRLKSVPQLAALRNEVQHAGISVMAQVERHINGGAGDTAPTDTDTFELEPFSGVNLGPIAAPSDKLDVAPRAIQVVEDECPQPGSTVRTHGNDHGGHEASNPNANFVMDTTTATTGEINSEASQPKSPFLARPQRIAFAEDQFIPPPSRSTDTVLQQRASWPSKRPRTGDASDEEDCSTDDYNKRRRLVRAISVTEIAQHLANLWKDPELIWHYARRSSGYAETFMSSRASTFSGPLSFAEVALLEFSNLHTSEYEEWYHTGGAFMDEEVEDMLHAAPLAWTDPPATHILMCAKLLGWDDEYTVTTLKQKIPGDPEEARIWVNRKDRHDVSPLHLATAFGLVGSIDLLVNAKANLRARTGRGASVCQFARHAQSLAAEEANSGLYWRIIHCRTWLRRGQTPRLKPSEVKGLRAKILARLPEIFETMDDHGNSDAGHEYGGSGQSCLPGSSTQRPATHPTVPALDRFAWRHHDGLAQANFDAGVPTRITNSPASLRRAVGPHGSNGSIVGLAIQEPQSHNLRKTATSSNFHRSPSVPSMQQASLTPFSNFGTVTPSPGSRRPVDLPYLQQTVAQSTPNLVSYGGPPIQQPANFHAGLPNDLAFGAAPSGSGYQPPAALTNNTGYGMQMPSQQAFVPGVGPTINNGTRLPDAGFLPLSLAPDTMRCTATNNGQVQQYQTFPGWRQNTHGTAGPVVHGPQPDSALSPDFDGMSATDSMLGDSQQQLWTMPSATPIGASPPSLRTRGLQAYHPAGQPHWRNCP</sequence>
<comment type="caution">
    <text evidence="3">The sequence shown here is derived from an EMBL/GenBank/DDBJ whole genome shotgun (WGS) entry which is preliminary data.</text>
</comment>
<dbReference type="AlphaFoldDB" id="A0AAV9P3W2"/>
<name>A0AAV9P3W2_9PEZI</name>
<feature type="region of interest" description="Disordered" evidence="2">
    <location>
        <begin position="1"/>
        <end position="63"/>
    </location>
</feature>
<proteinExistence type="predicted"/>
<feature type="region of interest" description="Disordered" evidence="2">
    <location>
        <begin position="261"/>
        <end position="300"/>
    </location>
</feature>
<dbReference type="InterPro" id="IPR036770">
    <property type="entry name" value="Ankyrin_rpt-contain_sf"/>
</dbReference>
<dbReference type="GeneID" id="89929776"/>
<dbReference type="RefSeq" id="XP_064656135.1">
    <property type="nucleotide sequence ID" value="XM_064805675.1"/>
</dbReference>
<dbReference type="EMBL" id="JAVRRT010000014">
    <property type="protein sequence ID" value="KAK5166182.1"/>
    <property type="molecule type" value="Genomic_DNA"/>
</dbReference>
<evidence type="ECO:0000313" key="3">
    <source>
        <dbReference type="EMBL" id="KAK5166182.1"/>
    </source>
</evidence>
<organism evidence="3 4">
    <name type="scientific">Saxophila tyrrhenica</name>
    <dbReference type="NCBI Taxonomy" id="1690608"/>
    <lineage>
        <taxon>Eukaryota</taxon>
        <taxon>Fungi</taxon>
        <taxon>Dikarya</taxon>
        <taxon>Ascomycota</taxon>
        <taxon>Pezizomycotina</taxon>
        <taxon>Dothideomycetes</taxon>
        <taxon>Dothideomycetidae</taxon>
        <taxon>Mycosphaerellales</taxon>
        <taxon>Extremaceae</taxon>
        <taxon>Saxophila</taxon>
    </lineage>
</organism>
<accession>A0AAV9P3W2</accession>
<evidence type="ECO:0000256" key="1">
    <source>
        <dbReference type="PROSITE-ProRule" id="PRU00023"/>
    </source>
</evidence>
<feature type="region of interest" description="Disordered" evidence="2">
    <location>
        <begin position="647"/>
        <end position="667"/>
    </location>
</feature>
<dbReference type="InterPro" id="IPR002110">
    <property type="entry name" value="Ankyrin_rpt"/>
</dbReference>
<evidence type="ECO:0000256" key="2">
    <source>
        <dbReference type="SAM" id="MobiDB-lite"/>
    </source>
</evidence>
<feature type="compositionally biased region" description="Basic and acidic residues" evidence="2">
    <location>
        <begin position="547"/>
        <end position="557"/>
    </location>
</feature>
<feature type="repeat" description="ANK" evidence="1">
    <location>
        <begin position="449"/>
        <end position="481"/>
    </location>
</feature>
<keyword evidence="4" id="KW-1185">Reference proteome</keyword>
<evidence type="ECO:0000313" key="4">
    <source>
        <dbReference type="Proteomes" id="UP001337655"/>
    </source>
</evidence>
<protein>
    <submittedName>
        <fullName evidence="3">Uncharacterized protein</fullName>
    </submittedName>
</protein>
<feature type="region of interest" description="Disordered" evidence="2">
    <location>
        <begin position="202"/>
        <end position="226"/>
    </location>
</feature>